<comment type="caution">
    <text evidence="5">The sequence shown here is derived from an EMBL/GenBank/DDBJ whole genome shotgun (WGS) entry which is preliminary data.</text>
</comment>
<keyword evidence="3" id="KW-0732">Signal</keyword>
<feature type="chain" id="PRO_5029558381" description="PNPLA domain-containing protein" evidence="3">
    <location>
        <begin position="18"/>
        <end position="606"/>
    </location>
</feature>
<evidence type="ECO:0000313" key="6">
    <source>
        <dbReference type="Proteomes" id="UP000441336"/>
    </source>
</evidence>
<evidence type="ECO:0000256" key="3">
    <source>
        <dbReference type="SAM" id="SignalP"/>
    </source>
</evidence>
<dbReference type="InterPro" id="IPR002641">
    <property type="entry name" value="PNPLA_dom"/>
</dbReference>
<evidence type="ECO:0000256" key="1">
    <source>
        <dbReference type="ARBA" id="ARBA00023098"/>
    </source>
</evidence>
<dbReference type="Proteomes" id="UP000441336">
    <property type="component" value="Unassembled WGS sequence"/>
</dbReference>
<comment type="caution">
    <text evidence="2">Lacks conserved residue(s) required for the propagation of feature annotation.</text>
</comment>
<keyword evidence="1 2" id="KW-0443">Lipid metabolism</keyword>
<feature type="active site" description="Proton acceptor" evidence="2">
    <location>
        <position position="322"/>
    </location>
</feature>
<dbReference type="SUPFAM" id="SSF52151">
    <property type="entry name" value="FabD/lysophospholipase-like"/>
    <property type="match status" value="1"/>
</dbReference>
<sequence length="606" mass="66460">MESVPATAATSSAPAAAAAKAASVFTAYATAPAPEPAPHTFELGLVMAGAISAGAYTAGVINFLFEALDNWYDPALQQAFGDGAAVPTDEPLHHVRLKAMAGASAGGMCAALTAIAAIEGSTSNFHQAWVKDIDIDKLLDPSDLVREPKRLQAWKSVLNCDILDHIAQNRLARPTQARWPRWMLSDHLDFFLTLTNLNGLTYEVTQTGGAPQRFTDHADRIQFRLLAPTLPPTAPTDPAFDPALVELPSAPTPTGDAAWDRLAQSALATGAFPIALISRLMRFSNDYYASRWYNGPRPGYAVRAGAPDIQTYPAGGEYLFVDGGVTNNEPLELARRALTDDPSGLLHNDPNGATARRALLLVDPFPSEAKETDYTVLKQELGPLAARLFTALLNQSRFRAEDLLGALDLDVHSRYIIAPSRKVEARPKVAAQPDAKKPLPPILACGLLNAFGGFLHQGFREHDYELGRRNCQRFLQQWFTLPANNPLFDRWPAALKQTLDVRDEKDQPTGRLPILPLLGSSAVKVAAPEWAKARMSQSDYAQLTEQVRQRLDIITKQLSREIPDGWWAAKMIYPLFVRSKLRRLLQEKIMRVIKQELSTAELLQEA</sequence>
<proteinExistence type="predicted"/>
<feature type="active site" description="Nucleophile" evidence="2">
    <location>
        <position position="104"/>
    </location>
</feature>
<feature type="short sequence motif" description="DGA/G" evidence="2">
    <location>
        <begin position="322"/>
        <end position="324"/>
    </location>
</feature>
<dbReference type="Gene3D" id="3.40.1090.10">
    <property type="entry name" value="Cytosolic phospholipase A2 catalytic domain"/>
    <property type="match status" value="1"/>
</dbReference>
<feature type="signal peptide" evidence="3">
    <location>
        <begin position="1"/>
        <end position="17"/>
    </location>
</feature>
<dbReference type="GO" id="GO:0016787">
    <property type="term" value="F:hydrolase activity"/>
    <property type="evidence" value="ECO:0007669"/>
    <property type="project" value="UniProtKB-UniRule"/>
</dbReference>
<keyword evidence="2" id="KW-0378">Hydrolase</keyword>
<dbReference type="Pfam" id="PF01734">
    <property type="entry name" value="Patatin"/>
    <property type="match status" value="1"/>
</dbReference>
<evidence type="ECO:0000256" key="2">
    <source>
        <dbReference type="PROSITE-ProRule" id="PRU01161"/>
    </source>
</evidence>
<protein>
    <recommendedName>
        <fullName evidence="4">PNPLA domain-containing protein</fullName>
    </recommendedName>
</protein>
<evidence type="ECO:0000259" key="4">
    <source>
        <dbReference type="PROSITE" id="PS51635"/>
    </source>
</evidence>
<feature type="domain" description="PNPLA" evidence="4">
    <location>
        <begin position="45"/>
        <end position="335"/>
    </location>
</feature>
<dbReference type="EMBL" id="WQKZ01000003">
    <property type="protein sequence ID" value="MVN77466.1"/>
    <property type="molecule type" value="Genomic_DNA"/>
</dbReference>
<dbReference type="GO" id="GO:0016042">
    <property type="term" value="P:lipid catabolic process"/>
    <property type="evidence" value="ECO:0007669"/>
    <property type="project" value="UniProtKB-UniRule"/>
</dbReference>
<feature type="short sequence motif" description="GXSXG" evidence="2">
    <location>
        <begin position="102"/>
        <end position="106"/>
    </location>
</feature>
<organism evidence="5 6">
    <name type="scientific">Hymenobacter ginkgonis</name>
    <dbReference type="NCBI Taxonomy" id="2682976"/>
    <lineage>
        <taxon>Bacteria</taxon>
        <taxon>Pseudomonadati</taxon>
        <taxon>Bacteroidota</taxon>
        <taxon>Cytophagia</taxon>
        <taxon>Cytophagales</taxon>
        <taxon>Hymenobacteraceae</taxon>
        <taxon>Hymenobacter</taxon>
    </lineage>
</organism>
<evidence type="ECO:0000313" key="5">
    <source>
        <dbReference type="EMBL" id="MVN77466.1"/>
    </source>
</evidence>
<gene>
    <name evidence="5" type="ORF">GO988_14110</name>
</gene>
<dbReference type="InterPro" id="IPR016035">
    <property type="entry name" value="Acyl_Trfase/lysoPLipase"/>
</dbReference>
<accession>A0A7K1TGC9</accession>
<keyword evidence="2" id="KW-0442">Lipid degradation</keyword>
<dbReference type="PROSITE" id="PS51635">
    <property type="entry name" value="PNPLA"/>
    <property type="match status" value="1"/>
</dbReference>
<reference evidence="5 6" key="1">
    <citation type="submission" date="2019-12" db="EMBL/GenBank/DDBJ databases">
        <title>Hymenobacter sp. HMF4947 Genome sequencing and assembly.</title>
        <authorList>
            <person name="Kang H."/>
            <person name="Cha I."/>
            <person name="Kim H."/>
            <person name="Joh K."/>
        </authorList>
    </citation>
    <scope>NUCLEOTIDE SEQUENCE [LARGE SCALE GENOMIC DNA]</scope>
    <source>
        <strain evidence="5 6">HMF4947</strain>
    </source>
</reference>
<name>A0A7K1TGC9_9BACT</name>
<keyword evidence="6" id="KW-1185">Reference proteome</keyword>
<dbReference type="RefSeq" id="WP_157566524.1">
    <property type="nucleotide sequence ID" value="NZ_WQKZ01000003.1"/>
</dbReference>
<dbReference type="AlphaFoldDB" id="A0A7K1TGC9"/>